<dbReference type="Proteomes" id="UP000029733">
    <property type="component" value="Unassembled WGS sequence"/>
</dbReference>
<name>A0A4U8T5U4_9HELI</name>
<comment type="caution">
    <text evidence="1">The sequence shown here is derived from an EMBL/GenBank/DDBJ whole genome shotgun (WGS) entry which is preliminary data.</text>
</comment>
<evidence type="ECO:0000313" key="2">
    <source>
        <dbReference type="Proteomes" id="UP000029733"/>
    </source>
</evidence>
<reference evidence="1 2" key="1">
    <citation type="journal article" date="2014" name="Genome Announc.">
        <title>Draft genome sequences of eight enterohepatic helicobacter species isolated from both laboratory and wild rodents.</title>
        <authorList>
            <person name="Sheh A."/>
            <person name="Shen Z."/>
            <person name="Fox J.G."/>
        </authorList>
    </citation>
    <scope>NUCLEOTIDE SEQUENCE [LARGE SCALE GENOMIC DNA]</scope>
    <source>
        <strain evidence="1 2">MIT 09-6949</strain>
    </source>
</reference>
<dbReference type="OrthoDB" id="5325244at2"/>
<sequence>MDTKAFKIKLIEAGLNNQEFAKLSGLNPKSITNWNQEGKFPPAWVEPFLDFYTKAKKYDNLIAAYPKLAQ</sequence>
<keyword evidence="2" id="KW-1185">Reference proteome</keyword>
<dbReference type="EMBL" id="JRPR02000016">
    <property type="protein sequence ID" value="TLD94843.1"/>
    <property type="molecule type" value="Genomic_DNA"/>
</dbReference>
<accession>A0A4U8T5U4</accession>
<gene>
    <name evidence="1" type="ORF">LS71_009065</name>
</gene>
<organism evidence="1 2">
    <name type="scientific">Helicobacter jaachi</name>
    <dbReference type="NCBI Taxonomy" id="1677920"/>
    <lineage>
        <taxon>Bacteria</taxon>
        <taxon>Pseudomonadati</taxon>
        <taxon>Campylobacterota</taxon>
        <taxon>Epsilonproteobacteria</taxon>
        <taxon>Campylobacterales</taxon>
        <taxon>Helicobacteraceae</taxon>
        <taxon>Helicobacter</taxon>
    </lineage>
</organism>
<protein>
    <submittedName>
        <fullName evidence="1">XRE family transcriptional regulator</fullName>
    </submittedName>
</protein>
<dbReference type="RefSeq" id="WP_034357225.1">
    <property type="nucleotide sequence ID" value="NZ_JRPR02000016.1"/>
</dbReference>
<proteinExistence type="predicted"/>
<evidence type="ECO:0000313" key="1">
    <source>
        <dbReference type="EMBL" id="TLD94843.1"/>
    </source>
</evidence>
<dbReference type="AlphaFoldDB" id="A0A4U8T5U4"/>